<dbReference type="InterPro" id="IPR050708">
    <property type="entry name" value="T6SS_VgrG/RHS"/>
</dbReference>
<dbReference type="RefSeq" id="WP_139238283.1">
    <property type="nucleotide sequence ID" value="NZ_FOLM01000002.1"/>
</dbReference>
<keyword evidence="4" id="KW-0812">Transmembrane</keyword>
<feature type="domain" description="Teneurin-like YD-shell" evidence="7">
    <location>
        <begin position="631"/>
        <end position="781"/>
    </location>
</feature>
<dbReference type="Gene3D" id="2.180.10.10">
    <property type="entry name" value="RHS repeat-associated core"/>
    <property type="match status" value="3"/>
</dbReference>
<dbReference type="Pfam" id="PF05593">
    <property type="entry name" value="RHS_repeat"/>
    <property type="match status" value="5"/>
</dbReference>
<reference evidence="8 9" key="1">
    <citation type="submission" date="2016-10" db="EMBL/GenBank/DDBJ databases">
        <authorList>
            <person name="de Groot N.N."/>
        </authorList>
    </citation>
    <scope>NUCLEOTIDE SEQUENCE [LARGE SCALE GENOMIC DNA]</scope>
    <source>
        <strain evidence="8 9">CGMCC 4.5739</strain>
    </source>
</reference>
<dbReference type="Pfam" id="PF13151">
    <property type="entry name" value="DUF3990"/>
    <property type="match status" value="1"/>
</dbReference>
<evidence type="ECO:0000313" key="9">
    <source>
        <dbReference type="Proteomes" id="UP000199207"/>
    </source>
</evidence>
<dbReference type="NCBIfam" id="TIGR03696">
    <property type="entry name" value="Rhs_assc_core"/>
    <property type="match status" value="1"/>
</dbReference>
<protein>
    <submittedName>
        <fullName evidence="8">RHS repeat-associated core domain-containing protein</fullName>
    </submittedName>
</protein>
<keyword evidence="4" id="KW-0472">Membrane</keyword>
<evidence type="ECO:0000256" key="3">
    <source>
        <dbReference type="SAM" id="MobiDB-lite"/>
    </source>
</evidence>
<keyword evidence="2" id="KW-0175">Coiled coil</keyword>
<evidence type="ECO:0000256" key="2">
    <source>
        <dbReference type="SAM" id="Coils"/>
    </source>
</evidence>
<dbReference type="InterPro" id="IPR045351">
    <property type="entry name" value="DUF6531"/>
</dbReference>
<dbReference type="InterPro" id="IPR031325">
    <property type="entry name" value="RHS_repeat"/>
</dbReference>
<dbReference type="Gene3D" id="3.90.175.10">
    <property type="entry name" value="Diphtheria Toxin, domain 1"/>
    <property type="match status" value="1"/>
</dbReference>
<dbReference type="InterPro" id="IPR049082">
    <property type="entry name" value="T7SS_signal"/>
</dbReference>
<organism evidence="8 9">
    <name type="scientific">Streptomyces aidingensis</name>
    <dbReference type="NCBI Taxonomy" id="910347"/>
    <lineage>
        <taxon>Bacteria</taxon>
        <taxon>Bacillati</taxon>
        <taxon>Actinomycetota</taxon>
        <taxon>Actinomycetes</taxon>
        <taxon>Kitasatosporales</taxon>
        <taxon>Streptomycetaceae</taxon>
        <taxon>Streptomyces</taxon>
    </lineage>
</organism>
<feature type="domain" description="DUF6531" evidence="5">
    <location>
        <begin position="337"/>
        <end position="408"/>
    </location>
</feature>
<evidence type="ECO:0000259" key="7">
    <source>
        <dbReference type="Pfam" id="PF25023"/>
    </source>
</evidence>
<dbReference type="InterPro" id="IPR022385">
    <property type="entry name" value="Rhs_assc_core"/>
</dbReference>
<keyword evidence="9" id="KW-1185">Reference proteome</keyword>
<dbReference type="EMBL" id="FOLM01000002">
    <property type="protein sequence ID" value="SFC27691.1"/>
    <property type="molecule type" value="Genomic_DNA"/>
</dbReference>
<feature type="region of interest" description="Disordered" evidence="3">
    <location>
        <begin position="682"/>
        <end position="706"/>
    </location>
</feature>
<dbReference type="PANTHER" id="PTHR32305:SF15">
    <property type="entry name" value="PROTEIN RHSA-RELATED"/>
    <property type="match status" value="1"/>
</dbReference>
<dbReference type="Pfam" id="PF20148">
    <property type="entry name" value="DUF6531"/>
    <property type="match status" value="1"/>
</dbReference>
<dbReference type="Proteomes" id="UP000199207">
    <property type="component" value="Unassembled WGS sequence"/>
</dbReference>
<evidence type="ECO:0000259" key="6">
    <source>
        <dbReference type="Pfam" id="PF21725"/>
    </source>
</evidence>
<sequence length="1526" mass="167025">MGRASDWSPLDMDSDPTPGDPSRIERLGNKFSTFADDVFEALGKVRALGEDGTLASFVGESADAYQDKFDKVPPNLEKLYTSYDLAGQALLTYAPKLEDAQRDADQALTDAEDARAELSTAQSWLERATSTLEDAEEEAEPPDEEEVSAQVRRALSDAQLDAGNARTAVDDAQEKLNAAIALAQQAREAREEAAERCMRDLEEASDAGMQNKKWWQKAVDWVVDNWDTIVDVCKVIVAVVGIIAMIIGGPLALLVLAAALIVLADTLIKYANGEASLWDVAFAALDCIPGMKGLTTAAGLLKGIKSGMKGLAAGAKGLGQALRRVGRAAGGKVCKTDPVDMATGEVILSGVDMELPGVLPLVIERHHVSGYRDGRLFGPSWASTLDQRLVLDPDGVRFFAADGMILDFPVPSADPEQTVLPVEGPRYPLSWDGRQGGTMTVRQPETGRVLSFAPVPGRPSGQLPLTAVTDRNGNRIELRHDDQGEPCEAVHSGGYRVGITVADGRVTGLRLLSAPGSPHVVGYGYDPAGNLSEIFNSSGLPLRFRYDREHRITGWEDRNNTWYRYTYDAAGRCVATDGTGGYLASRIAYDDEGHRTLFTDALGHTTVYRFNDSFQLLAETDPLGNTVHREWDRYDRLLSLTDALGRTQRYEYDDEGRLSAIVRPDGTAGRFEYNELGLPTRFTGPDGAPWRQEYDPRGNRTAAVDPAGNRTSFAYHPGGGPAAITDATGQVTRIRCDRAGLPVAVTDPQGATRHCQRDAFGRPLRVTEPDGTATAFEWDIEGLLLRRTDPLGGTHRWEWDAEGNLLARTDGNGATTRYEYGPFDLPTAHIGPDGARHTFHRDGELRLVRVTDPQGRSWDYFYDAAGRQSAESDFDDRVTTFDRDAAGHLTARTAPTGQSVHYTYDICGRLTAKTTSDGATTRYTLDAAGRVVSASSPGTELRRTFDVQGNMLSETVNGRTLTFDYDVLGRPLTRTTPSGHTTGRGYRPDGASAWLATGGRRLEYDRDTAGRETARRIDDALLFTWDRDAAGRPAGERIVLGGRTLYRRGHVFRADGAPAALTEPAGDTRFSLDPAGRVTGVAGPGGRQESYSYDPSGNQLAAHWHIPGPPEGNGEPTEDPAAGPREYTGTLLTRAGRYHYRHDAAGRITMRRRTRLSRRPDVWRYEWDAEDRLTRVTTPDGTTWTYLYDPFGRRIAKQRLASDGSVAEQTLFTWDTVTLAEQTTRHADRPGTETVTWDHEGLVPVAQTELRSSGDSRTDREEQEEFDRRFYAIVSDLVGAPTHLIDPDTGEIAWQSGSTLWGADTRAADPQAAGTPLRFPGQYADPETGWHYNFHRHYDPATARYTAPDPLGLLPAPNPHSYVTNPHTAVDPLGLSPCMVDLYHATLSNHAATIRRNGIDPGFSTRPTDFGRGGFYVTNDLGQASDWARKLEQRRGGTGEILHFRVPRSELEALNRKVFDGASAELADFIKHHRNGGGMHNFDLVEGPMVMNPRPFASGRADPVFEGHQIAIFSPEAAALFNRSLQ</sequence>
<gene>
    <name evidence="8" type="ORF">SAMN05421773_102530</name>
</gene>
<dbReference type="InterPro" id="IPR056823">
    <property type="entry name" value="TEN-like_YD-shell"/>
</dbReference>
<dbReference type="SUPFAM" id="SSF69304">
    <property type="entry name" value="Tricorn protease N-terminal domain"/>
    <property type="match status" value="1"/>
</dbReference>
<proteinExistence type="predicted"/>
<dbReference type="Pfam" id="PF25023">
    <property type="entry name" value="TEN_YD-shell"/>
    <property type="match status" value="1"/>
</dbReference>
<dbReference type="STRING" id="910347.SAMN05421773_102530"/>
<evidence type="ECO:0000313" key="8">
    <source>
        <dbReference type="EMBL" id="SFC27691.1"/>
    </source>
</evidence>
<dbReference type="PANTHER" id="PTHR32305">
    <property type="match status" value="1"/>
</dbReference>
<dbReference type="InterPro" id="IPR025051">
    <property type="entry name" value="DUF3990"/>
</dbReference>
<feature type="transmembrane region" description="Helical" evidence="4">
    <location>
        <begin position="235"/>
        <end position="263"/>
    </location>
</feature>
<dbReference type="Gene3D" id="1.20.120.330">
    <property type="entry name" value="Nucleotidyltransferases domain 2"/>
    <property type="match status" value="1"/>
</dbReference>
<dbReference type="Pfam" id="PF21725">
    <property type="entry name" value="T7SS_signal"/>
    <property type="match status" value="1"/>
</dbReference>
<dbReference type="InterPro" id="IPR006530">
    <property type="entry name" value="YD"/>
</dbReference>
<accession>A0A1I1HUX7</accession>
<evidence type="ECO:0000259" key="5">
    <source>
        <dbReference type="Pfam" id="PF20148"/>
    </source>
</evidence>
<keyword evidence="1" id="KW-0677">Repeat</keyword>
<evidence type="ECO:0000256" key="1">
    <source>
        <dbReference type="ARBA" id="ARBA00022737"/>
    </source>
</evidence>
<feature type="region of interest" description="Disordered" evidence="3">
    <location>
        <begin position="1"/>
        <end position="26"/>
    </location>
</feature>
<keyword evidence="4" id="KW-1133">Transmembrane helix</keyword>
<dbReference type="NCBIfam" id="TIGR01643">
    <property type="entry name" value="YD_repeat_2x"/>
    <property type="match status" value="13"/>
</dbReference>
<dbReference type="OrthoDB" id="4981820at2"/>
<name>A0A1I1HUX7_9ACTN</name>
<feature type="domain" description="Putative T7SS secretion signal" evidence="6">
    <location>
        <begin position="19"/>
        <end position="206"/>
    </location>
</feature>
<evidence type="ECO:0000256" key="4">
    <source>
        <dbReference type="SAM" id="Phobius"/>
    </source>
</evidence>
<feature type="region of interest" description="Disordered" evidence="3">
    <location>
        <begin position="1098"/>
        <end position="1125"/>
    </location>
</feature>
<feature type="coiled-coil region" evidence="2">
    <location>
        <begin position="97"/>
        <end position="203"/>
    </location>
</feature>